<dbReference type="AlphaFoldDB" id="A0AAW1WFP8"/>
<keyword evidence="3" id="KW-1185">Reference proteome</keyword>
<organism evidence="2 3">
    <name type="scientific">Rubus argutus</name>
    <name type="common">Southern blackberry</name>
    <dbReference type="NCBI Taxonomy" id="59490"/>
    <lineage>
        <taxon>Eukaryota</taxon>
        <taxon>Viridiplantae</taxon>
        <taxon>Streptophyta</taxon>
        <taxon>Embryophyta</taxon>
        <taxon>Tracheophyta</taxon>
        <taxon>Spermatophyta</taxon>
        <taxon>Magnoliopsida</taxon>
        <taxon>eudicotyledons</taxon>
        <taxon>Gunneridae</taxon>
        <taxon>Pentapetalae</taxon>
        <taxon>rosids</taxon>
        <taxon>fabids</taxon>
        <taxon>Rosales</taxon>
        <taxon>Rosaceae</taxon>
        <taxon>Rosoideae</taxon>
        <taxon>Rosoideae incertae sedis</taxon>
        <taxon>Rubus</taxon>
    </lineage>
</organism>
<evidence type="ECO:0000313" key="2">
    <source>
        <dbReference type="EMBL" id="KAK9923491.1"/>
    </source>
</evidence>
<proteinExistence type="predicted"/>
<accession>A0AAW1WFP8</accession>
<feature type="region of interest" description="Disordered" evidence="1">
    <location>
        <begin position="1"/>
        <end position="54"/>
    </location>
</feature>
<evidence type="ECO:0000313" key="3">
    <source>
        <dbReference type="Proteomes" id="UP001457282"/>
    </source>
</evidence>
<evidence type="ECO:0000256" key="1">
    <source>
        <dbReference type="SAM" id="MobiDB-lite"/>
    </source>
</evidence>
<name>A0AAW1WFP8_RUBAR</name>
<dbReference type="Proteomes" id="UP001457282">
    <property type="component" value="Unassembled WGS sequence"/>
</dbReference>
<comment type="caution">
    <text evidence="2">The sequence shown here is derived from an EMBL/GenBank/DDBJ whole genome shotgun (WGS) entry which is preliminary data.</text>
</comment>
<dbReference type="EMBL" id="JBEDUW010000006">
    <property type="protein sequence ID" value="KAK9923491.1"/>
    <property type="molecule type" value="Genomic_DNA"/>
</dbReference>
<gene>
    <name evidence="2" type="ORF">M0R45_031908</name>
</gene>
<protein>
    <submittedName>
        <fullName evidence="2">Uncharacterized protein</fullName>
    </submittedName>
</protein>
<reference evidence="2 3" key="1">
    <citation type="journal article" date="2023" name="G3 (Bethesda)">
        <title>A chromosome-length genome assembly and annotation of blackberry (Rubus argutus, cv. 'Hillquist').</title>
        <authorList>
            <person name="Bruna T."/>
            <person name="Aryal R."/>
            <person name="Dudchenko O."/>
            <person name="Sargent D.J."/>
            <person name="Mead D."/>
            <person name="Buti M."/>
            <person name="Cavallini A."/>
            <person name="Hytonen T."/>
            <person name="Andres J."/>
            <person name="Pham M."/>
            <person name="Weisz D."/>
            <person name="Mascagni F."/>
            <person name="Usai G."/>
            <person name="Natali L."/>
            <person name="Bassil N."/>
            <person name="Fernandez G.E."/>
            <person name="Lomsadze A."/>
            <person name="Armour M."/>
            <person name="Olukolu B."/>
            <person name="Poorten T."/>
            <person name="Britton C."/>
            <person name="Davik J."/>
            <person name="Ashrafi H."/>
            <person name="Aiden E.L."/>
            <person name="Borodovsky M."/>
            <person name="Worthington M."/>
        </authorList>
    </citation>
    <scope>NUCLEOTIDE SEQUENCE [LARGE SCALE GENOMIC DNA]</scope>
    <source>
        <strain evidence="2">PI 553951</strain>
    </source>
</reference>
<sequence>MSLSAAALKQPPSNHHNARTDLPRAHCHAAHQPAATTSPQLPPSSAGGDEGRDADAGWVVSWEASGVARFRLDWARWRQ</sequence>